<dbReference type="InterPro" id="IPR003591">
    <property type="entry name" value="Leu-rich_rpt_typical-subtyp"/>
</dbReference>
<keyword evidence="1" id="KW-0433">Leucine-rich repeat</keyword>
<dbReference type="Pfam" id="PF23010">
    <property type="entry name" value="RA_3"/>
    <property type="match status" value="1"/>
</dbReference>
<dbReference type="SUPFAM" id="SSF52058">
    <property type="entry name" value="L domain-like"/>
    <property type="match status" value="1"/>
</dbReference>
<dbReference type="PANTHER" id="PTHR48051:SF54">
    <property type="entry name" value="LEUCINE-RICH REPEAT-CONTAINING PROTEIN"/>
    <property type="match status" value="1"/>
</dbReference>
<evidence type="ECO:0000256" key="1">
    <source>
        <dbReference type="ARBA" id="ARBA00022614"/>
    </source>
</evidence>
<name>A0AAN8I9L9_TRICO</name>
<dbReference type="Gene3D" id="3.80.10.10">
    <property type="entry name" value="Ribonuclease Inhibitor"/>
    <property type="match status" value="1"/>
</dbReference>
<proteinExistence type="predicted"/>
<dbReference type="InterPro" id="IPR050216">
    <property type="entry name" value="LRR_domain-containing"/>
</dbReference>
<evidence type="ECO:0000313" key="6">
    <source>
        <dbReference type="Proteomes" id="UP001331761"/>
    </source>
</evidence>
<sequence length="335" mass="37809">TQPPTTSSSSGRIRLFSPDGERSALATISMETTAADLAKAYDVDSIYLQIGNLHIRSLSRSARPLYILREFLSSLGHSESAIRTRGTELRFRHLIAFFLETGEDEVISLSRCCIDVCETRRGRCLRVQHSASVILLHFDEPEALALWSTKCRQSGQRNVCDLSDRKLTLLPESLLCSESDEVEQLNLRRNSLCTRNNADPSPVQVGWLDDLSRLTSLTCLDLSSNRLSVFPTSIVQLLNLQKINLSSNCIQTIPQNVRLLRRLASLDLENNWISSLPTQLVECDQLAWLNLRFNRIKQVPEEILRHLPRLGEWALAGNYIEGLDVDGTVHVFKVR</sequence>
<dbReference type="SMART" id="SM00369">
    <property type="entry name" value="LRR_TYP"/>
    <property type="match status" value="4"/>
</dbReference>
<evidence type="ECO:0000259" key="4">
    <source>
        <dbReference type="Pfam" id="PF23010"/>
    </source>
</evidence>
<dbReference type="AlphaFoldDB" id="A0AAN8I9L9"/>
<dbReference type="PANTHER" id="PTHR48051">
    <property type="match status" value="1"/>
</dbReference>
<dbReference type="GO" id="GO:0005737">
    <property type="term" value="C:cytoplasm"/>
    <property type="evidence" value="ECO:0007669"/>
    <property type="project" value="TreeGrafter"/>
</dbReference>
<gene>
    <name evidence="5" type="ORF">GCK32_002439</name>
</gene>
<evidence type="ECO:0000313" key="5">
    <source>
        <dbReference type="EMBL" id="KAK5964261.1"/>
    </source>
</evidence>
<dbReference type="GO" id="GO:0046872">
    <property type="term" value="F:metal ion binding"/>
    <property type="evidence" value="ECO:0007669"/>
    <property type="project" value="UniProtKB-KW"/>
</dbReference>
<comment type="caution">
    <text evidence="5">The sequence shown here is derived from an EMBL/GenBank/DDBJ whole genome shotgun (WGS) entry which is preliminary data.</text>
</comment>
<dbReference type="InterPro" id="IPR055071">
    <property type="entry name" value="RA_PHLPP-like"/>
</dbReference>
<feature type="non-terminal residue" evidence="5">
    <location>
        <position position="1"/>
    </location>
</feature>
<protein>
    <submittedName>
        <fullName evidence="5">Leucine Rich repeat-containing domain protein</fullName>
    </submittedName>
</protein>
<accession>A0AAN8I9L9</accession>
<keyword evidence="2" id="KW-0479">Metal-binding</keyword>
<reference evidence="5 6" key="1">
    <citation type="submission" date="2019-10" db="EMBL/GenBank/DDBJ databases">
        <title>Assembly and Annotation for the nematode Trichostrongylus colubriformis.</title>
        <authorList>
            <person name="Martin J."/>
        </authorList>
    </citation>
    <scope>NUCLEOTIDE SEQUENCE [LARGE SCALE GENOMIC DNA]</scope>
    <source>
        <strain evidence="5">G859</strain>
        <tissue evidence="5">Whole worm</tissue>
    </source>
</reference>
<dbReference type="EMBL" id="WIXE01026016">
    <property type="protein sequence ID" value="KAK5964261.1"/>
    <property type="molecule type" value="Genomic_DNA"/>
</dbReference>
<dbReference type="InterPro" id="IPR001611">
    <property type="entry name" value="Leu-rich_rpt"/>
</dbReference>
<dbReference type="Proteomes" id="UP001331761">
    <property type="component" value="Unassembled WGS sequence"/>
</dbReference>
<feature type="domain" description="PHLPP-like RA" evidence="4">
    <location>
        <begin position="13"/>
        <end position="98"/>
    </location>
</feature>
<keyword evidence="6" id="KW-1185">Reference proteome</keyword>
<evidence type="ECO:0000256" key="3">
    <source>
        <dbReference type="ARBA" id="ARBA00022737"/>
    </source>
</evidence>
<keyword evidence="3" id="KW-0677">Repeat</keyword>
<evidence type="ECO:0000256" key="2">
    <source>
        <dbReference type="ARBA" id="ARBA00022723"/>
    </source>
</evidence>
<organism evidence="5 6">
    <name type="scientific">Trichostrongylus colubriformis</name>
    <name type="common">Black scour worm</name>
    <dbReference type="NCBI Taxonomy" id="6319"/>
    <lineage>
        <taxon>Eukaryota</taxon>
        <taxon>Metazoa</taxon>
        <taxon>Ecdysozoa</taxon>
        <taxon>Nematoda</taxon>
        <taxon>Chromadorea</taxon>
        <taxon>Rhabditida</taxon>
        <taxon>Rhabditina</taxon>
        <taxon>Rhabditomorpha</taxon>
        <taxon>Strongyloidea</taxon>
        <taxon>Trichostrongylidae</taxon>
        <taxon>Trichostrongylus</taxon>
    </lineage>
</organism>
<dbReference type="PROSITE" id="PS51450">
    <property type="entry name" value="LRR"/>
    <property type="match status" value="2"/>
</dbReference>
<dbReference type="InterPro" id="IPR032675">
    <property type="entry name" value="LRR_dom_sf"/>
</dbReference>
<dbReference type="Pfam" id="PF13855">
    <property type="entry name" value="LRR_8"/>
    <property type="match status" value="1"/>
</dbReference>